<dbReference type="Pfam" id="PF01312">
    <property type="entry name" value="Bac_export_2"/>
    <property type="match status" value="1"/>
</dbReference>
<feature type="transmembrane region" description="Helical" evidence="2">
    <location>
        <begin position="131"/>
        <end position="158"/>
    </location>
</feature>
<keyword evidence="2" id="KW-1133">Transmembrane helix</keyword>
<dbReference type="InterPro" id="IPR006135">
    <property type="entry name" value="T3SS_substrate_exporter"/>
</dbReference>
<name>E6PHK8_9ZZZZ</name>
<sequence>MSESSGERSFDATPARMRKARERGESPRSNDLSALAAFGAAFLALLAVVAPLSAALASALRAALLRRPSATAFAEIAILAAMPMAGAAIGAAAIGIVQGGALRFVALKLAWNRLAPHENLKRILSRETAIALVRVPLSGIVAALAVAPSFAALLGFALHWAAPAQVAAGVWHAVVAAISAAIAVTALFALLDYAMAHRGWLKKLRMSAFEMKREMKESDGDPLLRGRRRSLHRALLRGGFSGIREASFVIVNPTHIAVALEYRPPEIAVPRLLARGSDESALELRRLAVEAKIPVLENPPLARAIYARARLGEEIPGELYVAVAEIVVALARSGALAP</sequence>
<dbReference type="Gene3D" id="3.40.1690.10">
    <property type="entry name" value="secretion proteins EscU"/>
    <property type="match status" value="1"/>
</dbReference>
<organism evidence="3">
    <name type="scientific">mine drainage metagenome</name>
    <dbReference type="NCBI Taxonomy" id="410659"/>
    <lineage>
        <taxon>unclassified sequences</taxon>
        <taxon>metagenomes</taxon>
        <taxon>ecological metagenomes</taxon>
    </lineage>
</organism>
<dbReference type="PANTHER" id="PTHR30531">
    <property type="entry name" value="FLAGELLAR BIOSYNTHETIC PROTEIN FLHB"/>
    <property type="match status" value="1"/>
</dbReference>
<evidence type="ECO:0000256" key="1">
    <source>
        <dbReference type="SAM" id="MobiDB-lite"/>
    </source>
</evidence>
<feature type="compositionally biased region" description="Basic and acidic residues" evidence="1">
    <location>
        <begin position="1"/>
        <end position="10"/>
    </location>
</feature>
<evidence type="ECO:0000256" key="2">
    <source>
        <dbReference type="SAM" id="Phobius"/>
    </source>
</evidence>
<dbReference type="InterPro" id="IPR029025">
    <property type="entry name" value="T3SS_substrate_exporter_C"/>
</dbReference>
<protein>
    <submittedName>
        <fullName evidence="3">Flagellar export pore protein</fullName>
    </submittedName>
</protein>
<accession>E6PHK8</accession>
<feature type="region of interest" description="Disordered" evidence="1">
    <location>
        <begin position="1"/>
        <end position="27"/>
    </location>
</feature>
<dbReference type="PRINTS" id="PR00950">
    <property type="entry name" value="TYPE3IMSPROT"/>
</dbReference>
<comment type="caution">
    <text evidence="3">The sequence shown here is derived from an EMBL/GenBank/DDBJ whole genome shotgun (WGS) entry which is preliminary data.</text>
</comment>
<keyword evidence="2" id="KW-0812">Transmembrane</keyword>
<dbReference type="AlphaFoldDB" id="E6PHK8"/>
<reference evidence="3" key="1">
    <citation type="submission" date="2009-10" db="EMBL/GenBank/DDBJ databases">
        <title>Diversity of trophic interactions inside an arsenic-rich microbial ecosystem.</title>
        <authorList>
            <person name="Bertin P.N."/>
            <person name="Heinrich-Salmeron A."/>
            <person name="Pelletier E."/>
            <person name="Goulhen-Chollet F."/>
            <person name="Arsene-Ploetze F."/>
            <person name="Gallien S."/>
            <person name="Calteau A."/>
            <person name="Vallenet D."/>
            <person name="Casiot C."/>
            <person name="Chane-Woon-Ming B."/>
            <person name="Giloteaux L."/>
            <person name="Barakat M."/>
            <person name="Bonnefoy V."/>
            <person name="Bruneel O."/>
            <person name="Chandler M."/>
            <person name="Cleiss J."/>
            <person name="Duran R."/>
            <person name="Elbaz-Poulichet F."/>
            <person name="Fonknechten N."/>
            <person name="Lauga B."/>
            <person name="Mornico D."/>
            <person name="Ortet P."/>
            <person name="Schaeffer C."/>
            <person name="Siguier P."/>
            <person name="Alexander Thil Smith A."/>
            <person name="Van Dorsselaer A."/>
            <person name="Weissenbach J."/>
            <person name="Medigue C."/>
            <person name="Le Paslier D."/>
        </authorList>
    </citation>
    <scope>NUCLEOTIDE SEQUENCE</scope>
</reference>
<feature type="transmembrane region" description="Helical" evidence="2">
    <location>
        <begin position="72"/>
        <end position="97"/>
    </location>
</feature>
<dbReference type="EMBL" id="CABL01000017">
    <property type="protein sequence ID" value="CBH75946.1"/>
    <property type="molecule type" value="Genomic_DNA"/>
</dbReference>
<gene>
    <name evidence="3" type="primary">flhB</name>
    <name evidence="3" type="ORF">CARN1_1113</name>
</gene>
<keyword evidence="3" id="KW-0969">Cilium</keyword>
<keyword evidence="2" id="KW-0472">Membrane</keyword>
<dbReference type="GO" id="GO:0009306">
    <property type="term" value="P:protein secretion"/>
    <property type="evidence" value="ECO:0007669"/>
    <property type="project" value="InterPro"/>
</dbReference>
<dbReference type="GO" id="GO:0005886">
    <property type="term" value="C:plasma membrane"/>
    <property type="evidence" value="ECO:0007669"/>
    <property type="project" value="TreeGrafter"/>
</dbReference>
<keyword evidence="3" id="KW-0282">Flagellum</keyword>
<dbReference type="SUPFAM" id="SSF160544">
    <property type="entry name" value="EscU C-terminal domain-like"/>
    <property type="match status" value="1"/>
</dbReference>
<evidence type="ECO:0000313" key="3">
    <source>
        <dbReference type="EMBL" id="CBH75946.1"/>
    </source>
</evidence>
<feature type="transmembrane region" description="Helical" evidence="2">
    <location>
        <begin position="170"/>
        <end position="196"/>
    </location>
</feature>
<keyword evidence="3" id="KW-0966">Cell projection</keyword>
<proteinExistence type="predicted"/>
<dbReference type="PANTHER" id="PTHR30531:SF12">
    <property type="entry name" value="FLAGELLAR BIOSYNTHETIC PROTEIN FLHB"/>
    <property type="match status" value="1"/>
</dbReference>